<organism evidence="2 3">
    <name type="scientific">Mesonia hippocampi</name>
    <dbReference type="NCBI Taxonomy" id="1628250"/>
    <lineage>
        <taxon>Bacteria</taxon>
        <taxon>Pseudomonadati</taxon>
        <taxon>Bacteroidota</taxon>
        <taxon>Flavobacteriia</taxon>
        <taxon>Flavobacteriales</taxon>
        <taxon>Flavobacteriaceae</taxon>
        <taxon>Mesonia</taxon>
    </lineage>
</organism>
<dbReference type="Proteomes" id="UP000553034">
    <property type="component" value="Unassembled WGS sequence"/>
</dbReference>
<dbReference type="Pfam" id="PF04230">
    <property type="entry name" value="PS_pyruv_trans"/>
    <property type="match status" value="1"/>
</dbReference>
<proteinExistence type="predicted"/>
<evidence type="ECO:0000259" key="1">
    <source>
        <dbReference type="Pfam" id="PF04230"/>
    </source>
</evidence>
<dbReference type="RefSeq" id="WP_183478416.1">
    <property type="nucleotide sequence ID" value="NZ_JACIFO010000017.1"/>
</dbReference>
<keyword evidence="3" id="KW-1185">Reference proteome</keyword>
<keyword evidence="2" id="KW-0808">Transferase</keyword>
<reference evidence="2 3" key="1">
    <citation type="submission" date="2020-08" db="EMBL/GenBank/DDBJ databases">
        <title>Genomic Encyclopedia of Type Strains, Phase IV (KMG-IV): sequencing the most valuable type-strain genomes for metagenomic binning, comparative biology and taxonomic classification.</title>
        <authorList>
            <person name="Goeker M."/>
        </authorList>
    </citation>
    <scope>NUCLEOTIDE SEQUENCE [LARGE SCALE GENOMIC DNA]</scope>
    <source>
        <strain evidence="2 3">DSM 29568</strain>
    </source>
</reference>
<evidence type="ECO:0000313" key="2">
    <source>
        <dbReference type="EMBL" id="MBB4120082.1"/>
    </source>
</evidence>
<comment type="caution">
    <text evidence="2">The sequence shown here is derived from an EMBL/GenBank/DDBJ whole genome shotgun (WGS) entry which is preliminary data.</text>
</comment>
<dbReference type="EMBL" id="JACIFO010000017">
    <property type="protein sequence ID" value="MBB4120082.1"/>
    <property type="molecule type" value="Genomic_DNA"/>
</dbReference>
<dbReference type="GO" id="GO:0016740">
    <property type="term" value="F:transferase activity"/>
    <property type="evidence" value="ECO:0007669"/>
    <property type="project" value="UniProtKB-KW"/>
</dbReference>
<name>A0A840EL10_9FLAO</name>
<dbReference type="InterPro" id="IPR007345">
    <property type="entry name" value="Polysacch_pyruvyl_Trfase"/>
</dbReference>
<feature type="domain" description="Polysaccharide pyruvyl transferase" evidence="1">
    <location>
        <begin position="14"/>
        <end position="276"/>
    </location>
</feature>
<gene>
    <name evidence="2" type="ORF">GGR32_002394</name>
</gene>
<accession>A0A840EL10</accession>
<dbReference type="AlphaFoldDB" id="A0A840EL10"/>
<evidence type="ECO:0000313" key="3">
    <source>
        <dbReference type="Proteomes" id="UP000553034"/>
    </source>
</evidence>
<sequence length="346" mass="40669">MKKVFIPVVGQVINIGDTLHRKILISWLRDRSTELHIYVGNAPQSFIEALDLKEEDIVYSSISKWLFSIIFKDFLRKKLFIFNPGEITFSNSRLVKELVLFPFYLYIRITGGKILRIGVAAQSDIKIKYKWLWNKLIGFSNKIYWRTIKSSELFKKGEVIPDLAFYKIDQNIVYEKKYFIVISMRGDRKLPSQKWFEAIKEFQQKNNLSIAVVSQVKIDNERAKEIAAKLRGEYYIWENQYNHNRQEEIVNEIYRKSKIAISDRLHVLIAAYTKGVIPTDVSVTKSNKVQDHFDVLPLEDVSVFESKSSKEEIIDFLQSKLDKGFNETKMYNTFSRLNKVKRELPL</sequence>
<protein>
    <submittedName>
        <fullName evidence="2">Polysaccharide pyruvyl transferase WcaK-like protein</fullName>
    </submittedName>
</protein>